<evidence type="ECO:0000259" key="1">
    <source>
        <dbReference type="Pfam" id="PF13643"/>
    </source>
</evidence>
<comment type="caution">
    <text evidence="2">The sequence shown here is derived from an EMBL/GenBank/DDBJ whole genome shotgun (WGS) entry which is preliminary data.</text>
</comment>
<accession>X0T2R6</accession>
<reference evidence="2" key="1">
    <citation type="journal article" date="2014" name="Front. Microbiol.">
        <title>High frequency of phylogenetically diverse reductive dehalogenase-homologous genes in deep subseafloor sedimentary metagenomes.</title>
        <authorList>
            <person name="Kawai M."/>
            <person name="Futagami T."/>
            <person name="Toyoda A."/>
            <person name="Takaki Y."/>
            <person name="Nishi S."/>
            <person name="Hori S."/>
            <person name="Arai W."/>
            <person name="Tsubouchi T."/>
            <person name="Morono Y."/>
            <person name="Uchiyama I."/>
            <person name="Ito T."/>
            <person name="Fujiyama A."/>
            <person name="Inagaki F."/>
            <person name="Takami H."/>
        </authorList>
    </citation>
    <scope>NUCLEOTIDE SEQUENCE</scope>
    <source>
        <strain evidence="2">Expedition CK06-06</strain>
    </source>
</reference>
<evidence type="ECO:0000313" key="2">
    <source>
        <dbReference type="EMBL" id="GAF81641.1"/>
    </source>
</evidence>
<protein>
    <recommendedName>
        <fullName evidence="1">DUF4145 domain-containing protein</fullName>
    </recommendedName>
</protein>
<organism evidence="2">
    <name type="scientific">marine sediment metagenome</name>
    <dbReference type="NCBI Taxonomy" id="412755"/>
    <lineage>
        <taxon>unclassified sequences</taxon>
        <taxon>metagenomes</taxon>
        <taxon>ecological metagenomes</taxon>
    </lineage>
</organism>
<dbReference type="InterPro" id="IPR025285">
    <property type="entry name" value="DUF4145"/>
</dbReference>
<dbReference type="Pfam" id="PF13643">
    <property type="entry name" value="DUF4145"/>
    <property type="match status" value="1"/>
</dbReference>
<proteinExistence type="predicted"/>
<feature type="non-terminal residue" evidence="2">
    <location>
        <position position="1"/>
    </location>
</feature>
<feature type="domain" description="DUF4145" evidence="1">
    <location>
        <begin position="92"/>
        <end position="158"/>
    </location>
</feature>
<dbReference type="EMBL" id="BARS01005986">
    <property type="protein sequence ID" value="GAF81641.1"/>
    <property type="molecule type" value="Genomic_DNA"/>
</dbReference>
<name>X0T2R6_9ZZZZ</name>
<sequence>VPYGMSSEHTPPSFKEAGFHCPHCGVYAHQNWFDVALEGGSDDSGETLSRGTCEKCSKFSLWIDGEMIYPPSADLPLPRMEMPEEVREIYLEARRTLDASPRAASALLRLAIRGLISHLGETNDIAENLEYLNRRGLDEKIQVALQRVRMVGEGAVEPGMIDSEDGEETARALFEILNLIVDALMVQPRRVDEMLGKLPERE</sequence>
<gene>
    <name evidence="2" type="ORF">S01H1_11722</name>
</gene>
<dbReference type="AlphaFoldDB" id="X0T2R6"/>